<dbReference type="SMART" id="SM00267">
    <property type="entry name" value="GGDEF"/>
    <property type="match status" value="1"/>
</dbReference>
<evidence type="ECO:0000259" key="3">
    <source>
        <dbReference type="PROSITE" id="PS50887"/>
    </source>
</evidence>
<dbReference type="PANTHER" id="PTHR45138:SF9">
    <property type="entry name" value="DIGUANYLATE CYCLASE DGCM-RELATED"/>
    <property type="match status" value="1"/>
</dbReference>
<dbReference type="GO" id="GO:0000160">
    <property type="term" value="P:phosphorelay signal transduction system"/>
    <property type="evidence" value="ECO:0007669"/>
    <property type="project" value="InterPro"/>
</dbReference>
<comment type="caution">
    <text evidence="1">Lacks conserved residue(s) required for the propagation of feature annotation.</text>
</comment>
<evidence type="ECO:0000256" key="1">
    <source>
        <dbReference type="PROSITE-ProRule" id="PRU00169"/>
    </source>
</evidence>
<dbReference type="PANTHER" id="PTHR45138">
    <property type="entry name" value="REGULATORY COMPONENTS OF SENSORY TRANSDUCTION SYSTEM"/>
    <property type="match status" value="1"/>
</dbReference>
<dbReference type="InterPro" id="IPR050469">
    <property type="entry name" value="Diguanylate_Cyclase"/>
</dbReference>
<name>A0AA97AE03_9CYAN</name>
<dbReference type="InterPro" id="IPR043128">
    <property type="entry name" value="Rev_trsase/Diguanyl_cyclase"/>
</dbReference>
<feature type="domain" description="Response regulatory" evidence="2">
    <location>
        <begin position="4"/>
        <end position="125"/>
    </location>
</feature>
<dbReference type="Gene3D" id="3.40.50.2300">
    <property type="match status" value="1"/>
</dbReference>
<dbReference type="SUPFAM" id="SSF55073">
    <property type="entry name" value="Nucleotide cyclase"/>
    <property type="match status" value="1"/>
</dbReference>
<dbReference type="FunFam" id="3.30.70.270:FF:000001">
    <property type="entry name" value="Diguanylate cyclase domain protein"/>
    <property type="match status" value="1"/>
</dbReference>
<dbReference type="NCBIfam" id="TIGR00254">
    <property type="entry name" value="GGDEF"/>
    <property type="match status" value="1"/>
</dbReference>
<dbReference type="PROSITE" id="PS50887">
    <property type="entry name" value="GGDEF"/>
    <property type="match status" value="1"/>
</dbReference>
<organism evidence="4">
    <name type="scientific">Leptolyngbya sp. NK1-12</name>
    <dbReference type="NCBI Taxonomy" id="2547451"/>
    <lineage>
        <taxon>Bacteria</taxon>
        <taxon>Bacillati</taxon>
        <taxon>Cyanobacteriota</taxon>
        <taxon>Cyanophyceae</taxon>
        <taxon>Leptolyngbyales</taxon>
        <taxon>Leptolyngbyaceae</taxon>
        <taxon>Leptolyngbya group</taxon>
        <taxon>Leptolyngbya</taxon>
    </lineage>
</organism>
<dbReference type="InterPro" id="IPR011006">
    <property type="entry name" value="CheY-like_superfamily"/>
</dbReference>
<dbReference type="InterPro" id="IPR001789">
    <property type="entry name" value="Sig_transdc_resp-reg_receiver"/>
</dbReference>
<evidence type="ECO:0000259" key="2">
    <source>
        <dbReference type="PROSITE" id="PS50110"/>
    </source>
</evidence>
<gene>
    <name evidence="4" type="ORF">HJG54_00270</name>
</gene>
<feature type="domain" description="GGDEF" evidence="3">
    <location>
        <begin position="198"/>
        <end position="333"/>
    </location>
</feature>
<dbReference type="EMBL" id="CP053586">
    <property type="protein sequence ID" value="WNZ21450.1"/>
    <property type="molecule type" value="Genomic_DNA"/>
</dbReference>
<dbReference type="SUPFAM" id="SSF52172">
    <property type="entry name" value="CheY-like"/>
    <property type="match status" value="1"/>
</dbReference>
<protein>
    <submittedName>
        <fullName evidence="4">Diguanylate cyclase</fullName>
    </submittedName>
</protein>
<sequence length="336" mass="37271">MDASILLVGDENFRYSLFNLVGQTPTLTMASAADPLEAMPVILAQQPDLLLVQATQSDGLDLCQQVKAQSRLAWIYCILIATAAESMDRAREIELEAIALEVGADAYLQLPLLLFERKVFPNAPDLLAKSVPTAQLQRLLQAKIQAGLRQVRTYRELMRTNDVLSAIALSDPLTSLNNRRAFEWELPRQIQNARSRGIPISLIMLDVDFFKTINDTHGHLAGDQVLKFLAARLRHNLRIYDTPFRYGGEEFVIILSNTDSQEAFAIANRLCQLVSEQPFAIDDSLDLTVTISAGTATLRYDDDGKGLSLLQRADQCLLQAKTQGRNRVVGCGVESI</sequence>
<dbReference type="CDD" id="cd01949">
    <property type="entry name" value="GGDEF"/>
    <property type="match status" value="1"/>
</dbReference>
<dbReference type="AlphaFoldDB" id="A0AA97AE03"/>
<accession>A0AA97AE03</accession>
<reference evidence="4" key="1">
    <citation type="submission" date="2020-05" db="EMBL/GenBank/DDBJ databases">
        <authorList>
            <person name="Zhu T."/>
            <person name="Keshari N."/>
            <person name="Lu X."/>
        </authorList>
    </citation>
    <scope>NUCLEOTIDE SEQUENCE</scope>
    <source>
        <strain evidence="4">NK1-12</strain>
    </source>
</reference>
<dbReference type="Pfam" id="PF00990">
    <property type="entry name" value="GGDEF"/>
    <property type="match status" value="1"/>
</dbReference>
<dbReference type="InterPro" id="IPR029787">
    <property type="entry name" value="Nucleotide_cyclase"/>
</dbReference>
<dbReference type="Gene3D" id="3.30.70.270">
    <property type="match status" value="1"/>
</dbReference>
<evidence type="ECO:0000313" key="4">
    <source>
        <dbReference type="EMBL" id="WNZ21450.1"/>
    </source>
</evidence>
<proteinExistence type="predicted"/>
<dbReference type="PROSITE" id="PS50110">
    <property type="entry name" value="RESPONSE_REGULATORY"/>
    <property type="match status" value="1"/>
</dbReference>
<dbReference type="InterPro" id="IPR000160">
    <property type="entry name" value="GGDEF_dom"/>
</dbReference>
<dbReference type="RefSeq" id="WP_316432685.1">
    <property type="nucleotide sequence ID" value="NZ_CP053586.1"/>
</dbReference>
<dbReference type="GO" id="GO:0052621">
    <property type="term" value="F:diguanylate cyclase activity"/>
    <property type="evidence" value="ECO:0007669"/>
    <property type="project" value="TreeGrafter"/>
</dbReference>